<evidence type="ECO:0000313" key="1">
    <source>
        <dbReference type="EMBL" id="OGD24190.1"/>
    </source>
</evidence>
<evidence type="ECO:0000313" key="2">
    <source>
        <dbReference type="Proteomes" id="UP000176639"/>
    </source>
</evidence>
<accession>A0A1F5B0N2</accession>
<dbReference type="AlphaFoldDB" id="A0A1F5B0N2"/>
<name>A0A1F5B0N2_9BACT</name>
<protein>
    <submittedName>
        <fullName evidence="1">Uncharacterized protein</fullName>
    </submittedName>
</protein>
<organism evidence="1 2">
    <name type="scientific">Candidatus Azambacteria bacterium RBG_16_47_10</name>
    <dbReference type="NCBI Taxonomy" id="1797292"/>
    <lineage>
        <taxon>Bacteria</taxon>
        <taxon>Candidatus Azamiibacteriota</taxon>
    </lineage>
</organism>
<dbReference type="Proteomes" id="UP000176639">
    <property type="component" value="Unassembled WGS sequence"/>
</dbReference>
<comment type="caution">
    <text evidence="1">The sequence shown here is derived from an EMBL/GenBank/DDBJ whole genome shotgun (WGS) entry which is preliminary data.</text>
</comment>
<sequence>MKINIKKCLELFDERHLEHRGHANSIIAMLGEDLAASAFKAYIPSVIGCEERKFQAEGFKNGSGPQLDRWFYNGHKNILYQCEIKSWSAWATTGRELKIDASLKEARKISDYYWQKPIAVEFRGKGKKDKTSKVLVKMQMKNRNNKYKNATIEPLLIFWWPVSKEKNLSPFFSVDVSDLKIGFKSQFKKLHIFSVSLYLRKLDKSGEKWFTVKEPDFDQRIVILKGLLG</sequence>
<proteinExistence type="predicted"/>
<dbReference type="EMBL" id="MEYI01000010">
    <property type="protein sequence ID" value="OGD24190.1"/>
    <property type="molecule type" value="Genomic_DNA"/>
</dbReference>
<reference evidence="1 2" key="1">
    <citation type="journal article" date="2016" name="Nat. Commun.">
        <title>Thousands of microbial genomes shed light on interconnected biogeochemical processes in an aquifer system.</title>
        <authorList>
            <person name="Anantharaman K."/>
            <person name="Brown C.T."/>
            <person name="Hug L.A."/>
            <person name="Sharon I."/>
            <person name="Castelle C.J."/>
            <person name="Probst A.J."/>
            <person name="Thomas B.C."/>
            <person name="Singh A."/>
            <person name="Wilkins M.J."/>
            <person name="Karaoz U."/>
            <person name="Brodie E.L."/>
            <person name="Williams K.H."/>
            <person name="Hubbard S.S."/>
            <person name="Banfield J.F."/>
        </authorList>
    </citation>
    <scope>NUCLEOTIDE SEQUENCE [LARGE SCALE GENOMIC DNA]</scope>
</reference>
<gene>
    <name evidence="1" type="ORF">A2Z10_03005</name>
</gene>